<evidence type="ECO:0000313" key="4">
    <source>
        <dbReference type="Proteomes" id="UP000433483"/>
    </source>
</evidence>
<sequence length="102" mass="11017">MLYISLICVLLVYGIQLLESPTRLAGDVAGGHGRGDAHHRACNRGGASSTLWHHAGRLDPRVRALPRCVRLLRSGHSSEDGTAQYDPAAQRRGRRPDSTGPP</sequence>
<protein>
    <recommendedName>
        <fullName evidence="5">Secreted protein</fullName>
    </recommendedName>
</protein>
<reference evidence="3 4" key="1">
    <citation type="submission" date="2018-08" db="EMBL/GenBank/DDBJ databases">
        <title>Genomic investigation of the strawberry pathogen Phytophthora fragariae indicates pathogenicity is determined by transcriptional variation in three key races.</title>
        <authorList>
            <person name="Adams T.M."/>
            <person name="Armitage A.D."/>
            <person name="Sobczyk M.K."/>
            <person name="Bates H.J."/>
            <person name="Dunwell J.M."/>
            <person name="Nellist C.F."/>
            <person name="Harrison R.J."/>
        </authorList>
    </citation>
    <scope>NUCLEOTIDE SEQUENCE [LARGE SCALE GENOMIC DNA]</scope>
    <source>
        <strain evidence="3 4">NOV-27</strain>
    </source>
</reference>
<evidence type="ECO:0000256" key="2">
    <source>
        <dbReference type="SAM" id="SignalP"/>
    </source>
</evidence>
<gene>
    <name evidence="3" type="ORF">PF005_g31316</name>
</gene>
<proteinExistence type="predicted"/>
<feature type="chain" id="PRO_5025374690" description="Secreted protein" evidence="2">
    <location>
        <begin position="18"/>
        <end position="102"/>
    </location>
</feature>
<evidence type="ECO:0008006" key="5">
    <source>
        <dbReference type="Google" id="ProtNLM"/>
    </source>
</evidence>
<evidence type="ECO:0000256" key="1">
    <source>
        <dbReference type="SAM" id="MobiDB-lite"/>
    </source>
</evidence>
<name>A0A6A3V5I5_9STRA</name>
<organism evidence="3 4">
    <name type="scientific">Phytophthora fragariae</name>
    <dbReference type="NCBI Taxonomy" id="53985"/>
    <lineage>
        <taxon>Eukaryota</taxon>
        <taxon>Sar</taxon>
        <taxon>Stramenopiles</taxon>
        <taxon>Oomycota</taxon>
        <taxon>Peronosporomycetes</taxon>
        <taxon>Peronosporales</taxon>
        <taxon>Peronosporaceae</taxon>
        <taxon>Phytophthora</taxon>
    </lineage>
</organism>
<comment type="caution">
    <text evidence="3">The sequence shown here is derived from an EMBL/GenBank/DDBJ whole genome shotgun (WGS) entry which is preliminary data.</text>
</comment>
<keyword evidence="2" id="KW-0732">Signal</keyword>
<dbReference type="AlphaFoldDB" id="A0A6A3V5I5"/>
<dbReference type="Proteomes" id="UP000433483">
    <property type="component" value="Unassembled WGS sequence"/>
</dbReference>
<keyword evidence="4" id="KW-1185">Reference proteome</keyword>
<accession>A0A6A3V5I5</accession>
<feature type="signal peptide" evidence="2">
    <location>
        <begin position="1"/>
        <end position="17"/>
    </location>
</feature>
<dbReference type="EMBL" id="QXGB01006217">
    <property type="protein sequence ID" value="KAE9161266.1"/>
    <property type="molecule type" value="Genomic_DNA"/>
</dbReference>
<feature type="region of interest" description="Disordered" evidence="1">
    <location>
        <begin position="75"/>
        <end position="102"/>
    </location>
</feature>
<evidence type="ECO:0000313" key="3">
    <source>
        <dbReference type="EMBL" id="KAE9161266.1"/>
    </source>
</evidence>